<proteinExistence type="inferred from homology"/>
<dbReference type="HOGENOM" id="CLU_033541_2_0_7"/>
<organism evidence="8 9">
    <name type="scientific">Pelobacter propionicus (strain DSM 2379 / NBRC 103807 / OttBd1)</name>
    <dbReference type="NCBI Taxonomy" id="338966"/>
    <lineage>
        <taxon>Bacteria</taxon>
        <taxon>Pseudomonadati</taxon>
        <taxon>Thermodesulfobacteriota</taxon>
        <taxon>Desulfuromonadia</taxon>
        <taxon>Desulfuromonadales</taxon>
        <taxon>Desulfuromonadaceae</taxon>
        <taxon>Pelobacter</taxon>
    </lineage>
</organism>
<gene>
    <name evidence="8" type="ordered locus">Ppro_2179</name>
</gene>
<feature type="transmembrane region" description="Helical" evidence="7">
    <location>
        <begin position="9"/>
        <end position="33"/>
    </location>
</feature>
<feature type="transmembrane region" description="Helical" evidence="7">
    <location>
        <begin position="108"/>
        <end position="129"/>
    </location>
</feature>
<feature type="transmembrane region" description="Helical" evidence="7">
    <location>
        <begin position="250"/>
        <end position="274"/>
    </location>
</feature>
<accession>A1AR17</accession>
<evidence type="ECO:0000256" key="4">
    <source>
        <dbReference type="ARBA" id="ARBA00022692"/>
    </source>
</evidence>
<keyword evidence="3" id="KW-1003">Cell membrane</keyword>
<feature type="transmembrane region" description="Helical" evidence="7">
    <location>
        <begin position="226"/>
        <end position="244"/>
    </location>
</feature>
<evidence type="ECO:0000256" key="6">
    <source>
        <dbReference type="ARBA" id="ARBA00023136"/>
    </source>
</evidence>
<dbReference type="KEGG" id="ppd:Ppro_2179"/>
<dbReference type="Proteomes" id="UP000006732">
    <property type="component" value="Chromosome"/>
</dbReference>
<evidence type="ECO:0000313" key="8">
    <source>
        <dbReference type="EMBL" id="ABK99787.1"/>
    </source>
</evidence>
<protein>
    <recommendedName>
        <fullName evidence="10">Sulfate exporter family transporter</fullName>
    </recommendedName>
</protein>
<evidence type="ECO:0000256" key="5">
    <source>
        <dbReference type="ARBA" id="ARBA00022989"/>
    </source>
</evidence>
<dbReference type="RefSeq" id="WP_011736048.1">
    <property type="nucleotide sequence ID" value="NC_008609.1"/>
</dbReference>
<dbReference type="OrthoDB" id="5393513at2"/>
<feature type="transmembrane region" description="Helical" evidence="7">
    <location>
        <begin position="136"/>
        <end position="157"/>
    </location>
</feature>
<name>A1AR17_PELPD</name>
<comment type="subcellular location">
    <subcellularLocation>
        <location evidence="1">Cell membrane</location>
        <topology evidence="1">Multi-pass membrane protein</topology>
    </subcellularLocation>
</comment>
<dbReference type="InterPro" id="IPR018383">
    <property type="entry name" value="UPF0324_pro"/>
</dbReference>
<reference evidence="8 9" key="1">
    <citation type="submission" date="2006-10" db="EMBL/GenBank/DDBJ databases">
        <title>Complete sequence of chromosome of Pelobacter propionicus DSM 2379.</title>
        <authorList>
            <consortium name="US DOE Joint Genome Institute"/>
            <person name="Copeland A."/>
            <person name="Lucas S."/>
            <person name="Lapidus A."/>
            <person name="Barry K."/>
            <person name="Detter J.C."/>
            <person name="Glavina del Rio T."/>
            <person name="Hammon N."/>
            <person name="Israni S."/>
            <person name="Dalin E."/>
            <person name="Tice H."/>
            <person name="Pitluck S."/>
            <person name="Saunders E."/>
            <person name="Brettin T."/>
            <person name="Bruce D."/>
            <person name="Han C."/>
            <person name="Tapia R."/>
            <person name="Schmutz J."/>
            <person name="Larimer F."/>
            <person name="Land M."/>
            <person name="Hauser L."/>
            <person name="Kyrpides N."/>
            <person name="Kim E."/>
            <person name="Lovley D."/>
            <person name="Richardson P."/>
        </authorList>
    </citation>
    <scope>NUCLEOTIDE SEQUENCE [LARGE SCALE GENOMIC DNA]</scope>
    <source>
        <strain evidence="9">DSM 2379 / NBRC 103807 / OttBd1</strain>
    </source>
</reference>
<dbReference type="eggNOG" id="COG2855">
    <property type="taxonomic scope" value="Bacteria"/>
</dbReference>
<keyword evidence="6 7" id="KW-0472">Membrane</keyword>
<feature type="transmembrane region" description="Helical" evidence="7">
    <location>
        <begin position="79"/>
        <end position="96"/>
    </location>
</feature>
<feature type="transmembrane region" description="Helical" evidence="7">
    <location>
        <begin position="286"/>
        <end position="307"/>
    </location>
</feature>
<dbReference type="GO" id="GO:0005886">
    <property type="term" value="C:plasma membrane"/>
    <property type="evidence" value="ECO:0007669"/>
    <property type="project" value="UniProtKB-SubCell"/>
</dbReference>
<dbReference type="PANTHER" id="PTHR30106:SF1">
    <property type="entry name" value="UPF0324 MEMBRANE PROTEIN FN0533"/>
    <property type="match status" value="1"/>
</dbReference>
<dbReference type="EMBL" id="CP000482">
    <property type="protein sequence ID" value="ABK99787.1"/>
    <property type="molecule type" value="Genomic_DNA"/>
</dbReference>
<evidence type="ECO:0000256" key="3">
    <source>
        <dbReference type="ARBA" id="ARBA00022475"/>
    </source>
</evidence>
<keyword evidence="9" id="KW-1185">Reference proteome</keyword>
<keyword evidence="5 7" id="KW-1133">Transmembrane helix</keyword>
<evidence type="ECO:0000256" key="7">
    <source>
        <dbReference type="SAM" id="Phobius"/>
    </source>
</evidence>
<feature type="transmembrane region" description="Helical" evidence="7">
    <location>
        <begin position="53"/>
        <end position="72"/>
    </location>
</feature>
<evidence type="ECO:0000313" key="9">
    <source>
        <dbReference type="Proteomes" id="UP000006732"/>
    </source>
</evidence>
<dbReference type="Pfam" id="PF03601">
    <property type="entry name" value="Cons_hypoth698"/>
    <property type="match status" value="1"/>
</dbReference>
<comment type="similarity">
    <text evidence="2">Belongs to the UPF0324 family.</text>
</comment>
<keyword evidence="4 7" id="KW-0812">Transmembrane</keyword>
<sequence>MEHSRLQKVLFGVCLALCAVPWIGTATALIMGMVFSLVLGNPWPRKSAHFSKIILQLSVVGLGFGLGLGEVIRTGRDSVVYTLVGISCTLVLGYLLGRLFGTDGTTSALISFGTAICGGSAIAAMAPVLKAKNDETAVALATVFTLNSVALLLFPLVGHLLRLDQGLFGTWAGLAIHDTSSVVGSASVYGAQALRVATTVKLTRAVWIAPVVLGTALIMKSDQKARVPLFIVGFVLAAAIRTTMPQYGQLWNGLAAVAKQCLVVTLFLVGAGLSREVLRNVGMRPLLQGVTLWLLVSGLTLLALEYIGMV</sequence>
<evidence type="ECO:0000256" key="2">
    <source>
        <dbReference type="ARBA" id="ARBA00007977"/>
    </source>
</evidence>
<evidence type="ECO:0000256" key="1">
    <source>
        <dbReference type="ARBA" id="ARBA00004651"/>
    </source>
</evidence>
<evidence type="ECO:0008006" key="10">
    <source>
        <dbReference type="Google" id="ProtNLM"/>
    </source>
</evidence>
<dbReference type="AlphaFoldDB" id="A1AR17"/>
<dbReference type="PANTHER" id="PTHR30106">
    <property type="entry name" value="INNER MEMBRANE PROTEIN YEIH-RELATED"/>
    <property type="match status" value="1"/>
</dbReference>